<dbReference type="Gene3D" id="3.40.50.720">
    <property type="entry name" value="NAD(P)-binding Rossmann-like Domain"/>
    <property type="match status" value="1"/>
</dbReference>
<evidence type="ECO:0000259" key="4">
    <source>
        <dbReference type="SMART" id="SM00822"/>
    </source>
</evidence>
<evidence type="ECO:0000313" key="5">
    <source>
        <dbReference type="EMBL" id="MCD2514984.1"/>
    </source>
</evidence>
<protein>
    <submittedName>
        <fullName evidence="5">SDR family NAD(P)-dependent oxidoreductase</fullName>
    </submittedName>
</protein>
<dbReference type="PRINTS" id="PR00081">
    <property type="entry name" value="GDHRDH"/>
</dbReference>
<name>A0ABS8PZR2_9BURK</name>
<dbReference type="PRINTS" id="PR00080">
    <property type="entry name" value="SDRFAMILY"/>
</dbReference>
<sequence>MSKVWFITGANRGIGASIAQAAIASGDQVVAAGRSLAQLKEAFANVDPAQVELVALDVAQEAQAPAAIQAAVDRFGRIDVLVNNAAYGLLGNFEELSTEEIAQQFGVNVFGVMHVLRAALPVLRRQRSGHVINISSIAGRTGFDGAAVYCATKYAIEGLSSSLALELGKFGIHVTTVEPGFFRTDFLDQSSVRYGSKVIEDYAAHGTVAGAYGAYHGKQLGDPVKLGDVVIQLATMANPPQHFLAGSDALAMAHAEVDARLSEMQGMAELSRSTDHADA</sequence>
<gene>
    <name evidence="5" type="ORF">LQ564_01495</name>
</gene>
<dbReference type="InterPro" id="IPR036291">
    <property type="entry name" value="NAD(P)-bd_dom_sf"/>
</dbReference>
<dbReference type="Pfam" id="PF00106">
    <property type="entry name" value="adh_short"/>
    <property type="match status" value="1"/>
</dbReference>
<dbReference type="SMART" id="SM00822">
    <property type="entry name" value="PKS_KR"/>
    <property type="match status" value="1"/>
</dbReference>
<evidence type="ECO:0000256" key="3">
    <source>
        <dbReference type="RuleBase" id="RU000363"/>
    </source>
</evidence>
<keyword evidence="6" id="KW-1185">Reference proteome</keyword>
<dbReference type="CDD" id="cd05374">
    <property type="entry name" value="17beta-HSD-like_SDR_c"/>
    <property type="match status" value="1"/>
</dbReference>
<dbReference type="PROSITE" id="PS00061">
    <property type="entry name" value="ADH_SHORT"/>
    <property type="match status" value="1"/>
</dbReference>
<dbReference type="InterPro" id="IPR020904">
    <property type="entry name" value="Sc_DH/Rdtase_CS"/>
</dbReference>
<reference evidence="5" key="1">
    <citation type="submission" date="2021-11" db="EMBL/GenBank/DDBJ databases">
        <title>The complete genome of Massilia sp sp. G4R7.</title>
        <authorList>
            <person name="Liu L."/>
            <person name="Yue J."/>
            <person name="Yuan J."/>
            <person name="Yang F."/>
            <person name="Li L."/>
        </authorList>
    </citation>
    <scope>NUCLEOTIDE SEQUENCE</scope>
    <source>
        <strain evidence="5">G4R7</strain>
    </source>
</reference>
<accession>A0ABS8PZR2</accession>
<dbReference type="EMBL" id="JAJNOC010000001">
    <property type="protein sequence ID" value="MCD2514984.1"/>
    <property type="molecule type" value="Genomic_DNA"/>
</dbReference>
<dbReference type="InterPro" id="IPR002347">
    <property type="entry name" value="SDR_fam"/>
</dbReference>
<evidence type="ECO:0000256" key="2">
    <source>
        <dbReference type="ARBA" id="ARBA00023002"/>
    </source>
</evidence>
<dbReference type="InterPro" id="IPR051911">
    <property type="entry name" value="SDR_oxidoreductase"/>
</dbReference>
<comment type="caution">
    <text evidence="5">The sequence shown here is derived from an EMBL/GenBank/DDBJ whole genome shotgun (WGS) entry which is preliminary data.</text>
</comment>
<comment type="similarity">
    <text evidence="1 3">Belongs to the short-chain dehydrogenases/reductases (SDR) family.</text>
</comment>
<dbReference type="InterPro" id="IPR057326">
    <property type="entry name" value="KR_dom"/>
</dbReference>
<dbReference type="Proteomes" id="UP001179361">
    <property type="component" value="Unassembled WGS sequence"/>
</dbReference>
<dbReference type="PANTHER" id="PTHR43976:SF16">
    <property type="entry name" value="SHORT-CHAIN DEHYDROGENASE_REDUCTASE FAMILY PROTEIN"/>
    <property type="match status" value="1"/>
</dbReference>
<feature type="domain" description="Ketoreductase" evidence="4">
    <location>
        <begin position="3"/>
        <end position="180"/>
    </location>
</feature>
<proteinExistence type="inferred from homology"/>
<dbReference type="SUPFAM" id="SSF51735">
    <property type="entry name" value="NAD(P)-binding Rossmann-fold domains"/>
    <property type="match status" value="1"/>
</dbReference>
<evidence type="ECO:0000256" key="1">
    <source>
        <dbReference type="ARBA" id="ARBA00006484"/>
    </source>
</evidence>
<dbReference type="PANTHER" id="PTHR43976">
    <property type="entry name" value="SHORT CHAIN DEHYDROGENASE"/>
    <property type="match status" value="1"/>
</dbReference>
<dbReference type="RefSeq" id="WP_231056320.1">
    <property type="nucleotide sequence ID" value="NZ_JAJNOC010000001.1"/>
</dbReference>
<keyword evidence="2" id="KW-0560">Oxidoreductase</keyword>
<organism evidence="5 6">
    <name type="scientific">Massilia phyllostachyos</name>
    <dbReference type="NCBI Taxonomy" id="2898585"/>
    <lineage>
        <taxon>Bacteria</taxon>
        <taxon>Pseudomonadati</taxon>
        <taxon>Pseudomonadota</taxon>
        <taxon>Betaproteobacteria</taxon>
        <taxon>Burkholderiales</taxon>
        <taxon>Oxalobacteraceae</taxon>
        <taxon>Telluria group</taxon>
        <taxon>Massilia</taxon>
    </lineage>
</organism>
<evidence type="ECO:0000313" key="6">
    <source>
        <dbReference type="Proteomes" id="UP001179361"/>
    </source>
</evidence>